<sequence length="114" mass="13338">MTWPYMFHHYPKQGIDRHNVKHLPCKVRVRDMRSQDPLPSLNVEVFEIHRLKSTMSASDFVDDTKVQDIYCRELEKHFLEALGAKHVRALDYQVSTYSAFPPVGKNRLRATPLS</sequence>
<name>A0AAE0KHX0_9PEZI</name>
<dbReference type="Proteomes" id="UP001287356">
    <property type="component" value="Unassembled WGS sequence"/>
</dbReference>
<accession>A0AAE0KHX0</accession>
<dbReference type="AlphaFoldDB" id="A0AAE0KHX0"/>
<reference evidence="1" key="2">
    <citation type="submission" date="2023-06" db="EMBL/GenBank/DDBJ databases">
        <authorList>
            <consortium name="Lawrence Berkeley National Laboratory"/>
            <person name="Haridas S."/>
            <person name="Hensen N."/>
            <person name="Bonometti L."/>
            <person name="Westerberg I."/>
            <person name="Brannstrom I.O."/>
            <person name="Guillou S."/>
            <person name="Cros-Aarteil S."/>
            <person name="Calhoun S."/>
            <person name="Kuo A."/>
            <person name="Mondo S."/>
            <person name="Pangilinan J."/>
            <person name="Riley R."/>
            <person name="Labutti K."/>
            <person name="Andreopoulos B."/>
            <person name="Lipzen A."/>
            <person name="Chen C."/>
            <person name="Yanf M."/>
            <person name="Daum C."/>
            <person name="Ng V."/>
            <person name="Clum A."/>
            <person name="Steindorff A."/>
            <person name="Ohm R."/>
            <person name="Martin F."/>
            <person name="Silar P."/>
            <person name="Natvig D."/>
            <person name="Lalanne C."/>
            <person name="Gautier V."/>
            <person name="Ament-Velasquez S.L."/>
            <person name="Kruys A."/>
            <person name="Hutchinson M.I."/>
            <person name="Powell A.J."/>
            <person name="Barry K."/>
            <person name="Miller A.N."/>
            <person name="Grigoriev I.V."/>
            <person name="Debuchy R."/>
            <person name="Gladieux P."/>
            <person name="Thoren M.H."/>
            <person name="Johannesson H."/>
        </authorList>
    </citation>
    <scope>NUCLEOTIDE SEQUENCE</scope>
    <source>
        <strain evidence="1">CBS 958.72</strain>
    </source>
</reference>
<gene>
    <name evidence="1" type="ORF">B0T24DRAFT_620265</name>
</gene>
<proteinExistence type="predicted"/>
<evidence type="ECO:0000313" key="2">
    <source>
        <dbReference type="Proteomes" id="UP001287356"/>
    </source>
</evidence>
<reference evidence="1" key="1">
    <citation type="journal article" date="2023" name="Mol. Phylogenet. Evol.">
        <title>Genome-scale phylogeny and comparative genomics of the fungal order Sordariales.</title>
        <authorList>
            <person name="Hensen N."/>
            <person name="Bonometti L."/>
            <person name="Westerberg I."/>
            <person name="Brannstrom I.O."/>
            <person name="Guillou S."/>
            <person name="Cros-Aarteil S."/>
            <person name="Calhoun S."/>
            <person name="Haridas S."/>
            <person name="Kuo A."/>
            <person name="Mondo S."/>
            <person name="Pangilinan J."/>
            <person name="Riley R."/>
            <person name="LaButti K."/>
            <person name="Andreopoulos B."/>
            <person name="Lipzen A."/>
            <person name="Chen C."/>
            <person name="Yan M."/>
            <person name="Daum C."/>
            <person name="Ng V."/>
            <person name="Clum A."/>
            <person name="Steindorff A."/>
            <person name="Ohm R.A."/>
            <person name="Martin F."/>
            <person name="Silar P."/>
            <person name="Natvig D.O."/>
            <person name="Lalanne C."/>
            <person name="Gautier V."/>
            <person name="Ament-Velasquez S.L."/>
            <person name="Kruys A."/>
            <person name="Hutchinson M.I."/>
            <person name="Powell A.J."/>
            <person name="Barry K."/>
            <person name="Miller A.N."/>
            <person name="Grigoriev I.V."/>
            <person name="Debuchy R."/>
            <person name="Gladieux P."/>
            <person name="Hiltunen Thoren M."/>
            <person name="Johannesson H."/>
        </authorList>
    </citation>
    <scope>NUCLEOTIDE SEQUENCE</scope>
    <source>
        <strain evidence="1">CBS 958.72</strain>
    </source>
</reference>
<comment type="caution">
    <text evidence="1">The sequence shown here is derived from an EMBL/GenBank/DDBJ whole genome shotgun (WGS) entry which is preliminary data.</text>
</comment>
<dbReference type="EMBL" id="JAULSN010000003">
    <property type="protein sequence ID" value="KAK3377004.1"/>
    <property type="molecule type" value="Genomic_DNA"/>
</dbReference>
<keyword evidence="2" id="KW-1185">Reference proteome</keyword>
<protein>
    <submittedName>
        <fullName evidence="1">Uncharacterized protein</fullName>
    </submittedName>
</protein>
<organism evidence="1 2">
    <name type="scientific">Lasiosphaeria ovina</name>
    <dbReference type="NCBI Taxonomy" id="92902"/>
    <lineage>
        <taxon>Eukaryota</taxon>
        <taxon>Fungi</taxon>
        <taxon>Dikarya</taxon>
        <taxon>Ascomycota</taxon>
        <taxon>Pezizomycotina</taxon>
        <taxon>Sordariomycetes</taxon>
        <taxon>Sordariomycetidae</taxon>
        <taxon>Sordariales</taxon>
        <taxon>Lasiosphaeriaceae</taxon>
        <taxon>Lasiosphaeria</taxon>
    </lineage>
</organism>
<evidence type="ECO:0000313" key="1">
    <source>
        <dbReference type="EMBL" id="KAK3377004.1"/>
    </source>
</evidence>